<evidence type="ECO:0000256" key="1">
    <source>
        <dbReference type="SAM" id="MobiDB-lite"/>
    </source>
</evidence>
<evidence type="ECO:0000259" key="3">
    <source>
        <dbReference type="PROSITE" id="PS50234"/>
    </source>
</evidence>
<keyword evidence="5" id="KW-1185">Reference proteome</keyword>
<feature type="domain" description="VWFA" evidence="3">
    <location>
        <begin position="254"/>
        <end position="429"/>
    </location>
</feature>
<reference evidence="4" key="2">
    <citation type="submission" date="2020-11" db="EMBL/GenBank/DDBJ databases">
        <authorList>
            <person name="McCartney M.A."/>
            <person name="Auch B."/>
            <person name="Kono T."/>
            <person name="Mallez S."/>
            <person name="Becker A."/>
            <person name="Gohl D.M."/>
            <person name="Silverstein K.A.T."/>
            <person name="Koren S."/>
            <person name="Bechman K.B."/>
            <person name="Herman A."/>
            <person name="Abrahante J.E."/>
            <person name="Garbe J."/>
        </authorList>
    </citation>
    <scope>NUCLEOTIDE SEQUENCE</scope>
    <source>
        <strain evidence="4">Duluth1</strain>
        <tissue evidence="4">Whole animal</tissue>
    </source>
</reference>
<organism evidence="4 5">
    <name type="scientific">Dreissena polymorpha</name>
    <name type="common">Zebra mussel</name>
    <name type="synonym">Mytilus polymorpha</name>
    <dbReference type="NCBI Taxonomy" id="45954"/>
    <lineage>
        <taxon>Eukaryota</taxon>
        <taxon>Metazoa</taxon>
        <taxon>Spiralia</taxon>
        <taxon>Lophotrochozoa</taxon>
        <taxon>Mollusca</taxon>
        <taxon>Bivalvia</taxon>
        <taxon>Autobranchia</taxon>
        <taxon>Heteroconchia</taxon>
        <taxon>Euheterodonta</taxon>
        <taxon>Imparidentia</taxon>
        <taxon>Neoheterodontei</taxon>
        <taxon>Myida</taxon>
        <taxon>Dreissenoidea</taxon>
        <taxon>Dreissenidae</taxon>
        <taxon>Dreissena</taxon>
    </lineage>
</organism>
<reference evidence="4" key="1">
    <citation type="journal article" date="2019" name="bioRxiv">
        <title>The Genome of the Zebra Mussel, Dreissena polymorpha: A Resource for Invasive Species Research.</title>
        <authorList>
            <person name="McCartney M.A."/>
            <person name="Auch B."/>
            <person name="Kono T."/>
            <person name="Mallez S."/>
            <person name="Zhang Y."/>
            <person name="Obille A."/>
            <person name="Becker A."/>
            <person name="Abrahante J.E."/>
            <person name="Garbe J."/>
            <person name="Badalamenti J.P."/>
            <person name="Herman A."/>
            <person name="Mangelson H."/>
            <person name="Liachko I."/>
            <person name="Sullivan S."/>
            <person name="Sone E.D."/>
            <person name="Koren S."/>
            <person name="Silverstein K.A.T."/>
            <person name="Beckman K.B."/>
            <person name="Gohl D.M."/>
        </authorList>
    </citation>
    <scope>NUCLEOTIDE SEQUENCE</scope>
    <source>
        <strain evidence="4">Duluth1</strain>
        <tissue evidence="4">Whole animal</tissue>
    </source>
</reference>
<dbReference type="Gene3D" id="3.40.50.410">
    <property type="entry name" value="von Willebrand factor, type A domain"/>
    <property type="match status" value="3"/>
</dbReference>
<dbReference type="SUPFAM" id="SSF53300">
    <property type="entry name" value="vWA-like"/>
    <property type="match status" value="3"/>
</dbReference>
<feature type="domain" description="VWFA" evidence="3">
    <location>
        <begin position="27"/>
        <end position="204"/>
    </location>
</feature>
<dbReference type="PANTHER" id="PTHR24020">
    <property type="entry name" value="COLLAGEN ALPHA"/>
    <property type="match status" value="1"/>
</dbReference>
<dbReference type="InterPro" id="IPR002035">
    <property type="entry name" value="VWF_A"/>
</dbReference>
<protein>
    <recommendedName>
        <fullName evidence="3">VWFA domain-containing protein</fullName>
    </recommendedName>
</protein>
<dbReference type="OrthoDB" id="6119783at2759"/>
<dbReference type="Pfam" id="PF00092">
    <property type="entry name" value="VWA"/>
    <property type="match status" value="3"/>
</dbReference>
<feature type="region of interest" description="Disordered" evidence="1">
    <location>
        <begin position="211"/>
        <end position="247"/>
    </location>
</feature>
<dbReference type="SMART" id="SM00327">
    <property type="entry name" value="VWA"/>
    <property type="match status" value="2"/>
</dbReference>
<accession>A0A9D4K1N8</accession>
<evidence type="ECO:0000313" key="4">
    <source>
        <dbReference type="EMBL" id="KAH3831921.1"/>
    </source>
</evidence>
<feature type="compositionally biased region" description="Low complexity" evidence="1">
    <location>
        <begin position="215"/>
        <end position="237"/>
    </location>
</feature>
<feature type="chain" id="PRO_5039678816" description="VWFA domain-containing protein" evidence="2">
    <location>
        <begin position="19"/>
        <end position="624"/>
    </location>
</feature>
<dbReference type="PRINTS" id="PR00453">
    <property type="entry name" value="VWFADOMAIN"/>
</dbReference>
<comment type="caution">
    <text evidence="4">The sequence shown here is derived from an EMBL/GenBank/DDBJ whole genome shotgun (WGS) entry which is preliminary data.</text>
</comment>
<dbReference type="PANTHER" id="PTHR24020:SF84">
    <property type="entry name" value="VWFA DOMAIN-CONTAINING PROTEIN"/>
    <property type="match status" value="1"/>
</dbReference>
<dbReference type="EMBL" id="JAIWYP010000004">
    <property type="protein sequence ID" value="KAH3831921.1"/>
    <property type="molecule type" value="Genomic_DNA"/>
</dbReference>
<dbReference type="AlphaFoldDB" id="A0A9D4K1N8"/>
<feature type="signal peptide" evidence="2">
    <location>
        <begin position="1"/>
        <end position="18"/>
    </location>
</feature>
<keyword evidence="2" id="KW-0732">Signal</keyword>
<dbReference type="Proteomes" id="UP000828390">
    <property type="component" value="Unassembled WGS sequence"/>
</dbReference>
<feature type="domain" description="VWFA" evidence="3">
    <location>
        <begin position="534"/>
        <end position="615"/>
    </location>
</feature>
<evidence type="ECO:0000313" key="5">
    <source>
        <dbReference type="Proteomes" id="UP000828390"/>
    </source>
</evidence>
<dbReference type="PROSITE" id="PS50234">
    <property type="entry name" value="VWFA"/>
    <property type="match status" value="3"/>
</dbReference>
<sequence length="624" mass="68385">MSPTYVLALFMIFSTATGAELCPKPADVAFIIDSSSSIWYKYFTIQLEFVKKLIKTFKINPTDTQVAALTFSKNVVKQFNFKDFNNLEDVLEKVSTITQDNGNETNTHKALEKALSDLFAPGNGVRENVPRICILLTDGVSTYHTATLAAAQALKDAGIKIITVGIGHKINIKELEAIASSPAKENVFKVEKFEDLKTMGYEELVGKQACPEPKTTTTTTTTPEPTTTTTTTTATTTQMQQEKPDKTCQGKEADMVFIVDSSSSIWNVDFETQKTFIGDVISHFDVESGKTRVALIAFSDEAAVKIHLNQYNTRKELISAIATITQPGGSTNTHLALELMLREVFSTKNGARPGAAHIAVVITDGVSSRPDQTMQQIELTRKSGVYVFTVGVGNKTDKSELEAMASKPVSDFSFVVDGYASLRKFREILAFKTCKVPGDQPTCSSDFMGDLMFGIHGIGGDSMDHVIEFIKHVGGAFKNSKNIRLGLKESCRNADLPLSDYSADSDFATNVQEQMVESAADLLSGIRTSFGNVRPDVNRVSVLILSGKIDDMEKAFLEAMRLKYSTRVIVVGVGKSIDREQLMRLASYEDKAKPDISHVFPVDSSAELSDIVKKLHVLICRDSE</sequence>
<evidence type="ECO:0000256" key="2">
    <source>
        <dbReference type="SAM" id="SignalP"/>
    </source>
</evidence>
<proteinExistence type="predicted"/>
<dbReference type="InterPro" id="IPR036465">
    <property type="entry name" value="vWFA_dom_sf"/>
</dbReference>
<dbReference type="CDD" id="cd01450">
    <property type="entry name" value="vWFA_subfamily_ECM"/>
    <property type="match status" value="1"/>
</dbReference>
<dbReference type="InterPro" id="IPR050525">
    <property type="entry name" value="ECM_Assembly_Org"/>
</dbReference>
<name>A0A9D4K1N8_DREPO</name>
<gene>
    <name evidence="4" type="ORF">DPMN_105193</name>
</gene>